<name>A0A9Q0MXV3_9DIPT</name>
<dbReference type="Proteomes" id="UP001151699">
    <property type="component" value="Chromosome X"/>
</dbReference>
<dbReference type="EMBL" id="WJQU01000003">
    <property type="protein sequence ID" value="KAJ6639464.1"/>
    <property type="molecule type" value="Genomic_DNA"/>
</dbReference>
<sequence>MKQLYSPIRLTIMKIRNKKIRCKKFLRRGYNKNERTIRVIWPFIKNLEGKSNDFLFIILKALVANRALTSEYRVKQLIRGFFLKSKPDSWNTFSLTVNPESNWFDTCRECNLEILGPMLGYFLRTKAQHSARSTSNTKCNKHMARDSSGVYEVDNPANTTICDGHMAINYCEIDEWMPVEIIEEVLIDNAGGLHLTQDANQTSQRIMYSRNTIFPILFILFMVLYTTNSFVIDFQENISDEDKTSLTVRENAVVLDSLVGDTNVTIPEMLDNARRKNTQNGKKLFRKLTSFGRSNNRRIRSNEYKSSIECRDEALRISTGINEINRNWEVFFLRNTLRNTNDVWFCCYVMEYMASLSTKISEKCNSQLDVRHFVLRTDEEIRACQMFEFNSLECFFVLGKTANNML</sequence>
<reference evidence="2" key="1">
    <citation type="submission" date="2022-07" db="EMBL/GenBank/DDBJ databases">
        <authorList>
            <person name="Trinca V."/>
            <person name="Uliana J.V.C."/>
            <person name="Torres T.T."/>
            <person name="Ward R.J."/>
            <person name="Monesi N."/>
        </authorList>
    </citation>
    <scope>NUCLEOTIDE SEQUENCE</scope>
    <source>
        <strain evidence="2">HSMRA1968</strain>
        <tissue evidence="2">Whole embryos</tissue>
    </source>
</reference>
<comment type="caution">
    <text evidence="2">The sequence shown here is derived from an EMBL/GenBank/DDBJ whole genome shotgun (WGS) entry which is preliminary data.</text>
</comment>
<organism evidence="2 3">
    <name type="scientific">Pseudolycoriella hygida</name>
    <dbReference type="NCBI Taxonomy" id="35572"/>
    <lineage>
        <taxon>Eukaryota</taxon>
        <taxon>Metazoa</taxon>
        <taxon>Ecdysozoa</taxon>
        <taxon>Arthropoda</taxon>
        <taxon>Hexapoda</taxon>
        <taxon>Insecta</taxon>
        <taxon>Pterygota</taxon>
        <taxon>Neoptera</taxon>
        <taxon>Endopterygota</taxon>
        <taxon>Diptera</taxon>
        <taxon>Nematocera</taxon>
        <taxon>Sciaroidea</taxon>
        <taxon>Sciaridae</taxon>
        <taxon>Pseudolycoriella</taxon>
    </lineage>
</organism>
<evidence type="ECO:0000313" key="2">
    <source>
        <dbReference type="EMBL" id="KAJ6639464.1"/>
    </source>
</evidence>
<evidence type="ECO:0000313" key="3">
    <source>
        <dbReference type="Proteomes" id="UP001151699"/>
    </source>
</evidence>
<gene>
    <name evidence="2" type="ORF">Bhyg_12209</name>
</gene>
<accession>A0A9Q0MXV3</accession>
<keyword evidence="3" id="KW-1185">Reference proteome</keyword>
<protein>
    <submittedName>
        <fullName evidence="2">Uncharacterized protein</fullName>
    </submittedName>
</protein>
<evidence type="ECO:0000256" key="1">
    <source>
        <dbReference type="SAM" id="Phobius"/>
    </source>
</evidence>
<keyword evidence="1" id="KW-1133">Transmembrane helix</keyword>
<keyword evidence="1" id="KW-0472">Membrane</keyword>
<feature type="non-terminal residue" evidence="2">
    <location>
        <position position="406"/>
    </location>
</feature>
<feature type="transmembrane region" description="Helical" evidence="1">
    <location>
        <begin position="213"/>
        <end position="232"/>
    </location>
</feature>
<proteinExistence type="predicted"/>
<keyword evidence="1" id="KW-0812">Transmembrane</keyword>
<dbReference type="AlphaFoldDB" id="A0A9Q0MXV3"/>